<proteinExistence type="predicted"/>
<dbReference type="InterPro" id="IPR000014">
    <property type="entry name" value="PAS"/>
</dbReference>
<dbReference type="OrthoDB" id="9763484at2"/>
<evidence type="ECO:0000313" key="6">
    <source>
        <dbReference type="Proteomes" id="UP000018890"/>
    </source>
</evidence>
<feature type="domain" description="PAS" evidence="3">
    <location>
        <begin position="1"/>
        <end position="42"/>
    </location>
</feature>
<organism evidence="5 6">
    <name type="scientific">Halalkalibacter wakoensis JCM 9140</name>
    <dbReference type="NCBI Taxonomy" id="1236970"/>
    <lineage>
        <taxon>Bacteria</taxon>
        <taxon>Bacillati</taxon>
        <taxon>Bacillota</taxon>
        <taxon>Bacilli</taxon>
        <taxon>Bacillales</taxon>
        <taxon>Bacillaceae</taxon>
        <taxon>Halalkalibacter</taxon>
    </lineage>
</organism>
<dbReference type="PROSITE" id="PS50112">
    <property type="entry name" value="PAS"/>
    <property type="match status" value="1"/>
</dbReference>
<dbReference type="Gene3D" id="3.30.450.20">
    <property type="entry name" value="PAS domain"/>
    <property type="match status" value="1"/>
</dbReference>
<comment type="caution">
    <text evidence="5">The sequence shown here is derived from an EMBL/GenBank/DDBJ whole genome shotgun (WGS) entry which is preliminary data.</text>
</comment>
<dbReference type="SMART" id="SM00331">
    <property type="entry name" value="PP2C_SIG"/>
    <property type="match status" value="1"/>
</dbReference>
<feature type="domain" description="PPM-type phosphatase" evidence="4">
    <location>
        <begin position="191"/>
        <end position="402"/>
    </location>
</feature>
<dbReference type="Pfam" id="PF13426">
    <property type="entry name" value="PAS_9"/>
    <property type="match status" value="1"/>
</dbReference>
<dbReference type="Proteomes" id="UP000018890">
    <property type="component" value="Unassembled WGS sequence"/>
</dbReference>
<dbReference type="InterPro" id="IPR001932">
    <property type="entry name" value="PPM-type_phosphatase-like_dom"/>
</dbReference>
<evidence type="ECO:0000256" key="2">
    <source>
        <dbReference type="SAM" id="Coils"/>
    </source>
</evidence>
<keyword evidence="2" id="KW-0175">Coiled coil</keyword>
<protein>
    <submittedName>
        <fullName evidence="5">Serine phosphatase RsbU</fullName>
    </submittedName>
</protein>
<dbReference type="STRING" id="1236970.JCM9140_1606"/>
<dbReference type="RefSeq" id="WP_034744256.1">
    <property type="nucleotide sequence ID" value="NZ_BAUT01000011.1"/>
</dbReference>
<accession>W4Q0J6</accession>
<dbReference type="NCBIfam" id="TIGR00229">
    <property type="entry name" value="sensory_box"/>
    <property type="match status" value="1"/>
</dbReference>
<dbReference type="Gene3D" id="3.60.40.10">
    <property type="entry name" value="PPM-type phosphatase domain"/>
    <property type="match status" value="1"/>
</dbReference>
<dbReference type="AlphaFoldDB" id="W4Q0J6"/>
<keyword evidence="6" id="KW-1185">Reference proteome</keyword>
<dbReference type="CDD" id="cd00130">
    <property type="entry name" value="PAS"/>
    <property type="match status" value="1"/>
</dbReference>
<dbReference type="InterPro" id="IPR052016">
    <property type="entry name" value="Bact_Sigma-Reg"/>
</dbReference>
<evidence type="ECO:0000259" key="4">
    <source>
        <dbReference type="PROSITE" id="PS51746"/>
    </source>
</evidence>
<dbReference type="SUPFAM" id="SSF81606">
    <property type="entry name" value="PP2C-like"/>
    <property type="match status" value="1"/>
</dbReference>
<dbReference type="Pfam" id="PF07228">
    <property type="entry name" value="SpoIIE"/>
    <property type="match status" value="1"/>
</dbReference>
<evidence type="ECO:0000259" key="3">
    <source>
        <dbReference type="PROSITE" id="PS50112"/>
    </source>
</evidence>
<dbReference type="PROSITE" id="PS51746">
    <property type="entry name" value="PPM_2"/>
    <property type="match status" value="1"/>
</dbReference>
<dbReference type="GO" id="GO:0016791">
    <property type="term" value="F:phosphatase activity"/>
    <property type="evidence" value="ECO:0007669"/>
    <property type="project" value="TreeGrafter"/>
</dbReference>
<evidence type="ECO:0000256" key="1">
    <source>
        <dbReference type="ARBA" id="ARBA00022801"/>
    </source>
</evidence>
<reference evidence="5" key="1">
    <citation type="journal article" date="2014" name="Genome Announc.">
        <title>Draft Genome Sequences of Three Alkaliphilic Bacillus Strains, Bacillus wakoensis JCM 9140T, Bacillus akibai JCM 9157T, and Bacillus hemicellulosilyticus JCM 9152T.</title>
        <authorList>
            <person name="Yuki M."/>
            <person name="Oshima K."/>
            <person name="Suda W."/>
            <person name="Oshida Y."/>
            <person name="Kitamura K."/>
            <person name="Iida T."/>
            <person name="Hattori M."/>
            <person name="Ohkuma M."/>
        </authorList>
    </citation>
    <scope>NUCLEOTIDE SEQUENCE [LARGE SCALE GENOMIC DNA]</scope>
    <source>
        <strain evidence="5">JCM 9140</strain>
    </source>
</reference>
<dbReference type="PANTHER" id="PTHR43156">
    <property type="entry name" value="STAGE II SPORULATION PROTEIN E-RELATED"/>
    <property type="match status" value="1"/>
</dbReference>
<gene>
    <name evidence="5" type="ORF">JCM9140_1606</name>
</gene>
<dbReference type="EMBL" id="BAUT01000011">
    <property type="protein sequence ID" value="GAE25601.1"/>
    <property type="molecule type" value="Genomic_DNA"/>
</dbReference>
<sequence>MDDQLNYAPCGFLSLSKDGFILAINETLLTLLQYQREELQGKHINTILTVPAQLFYQLYFVPLVNVEKKIEEIHTSLQSVDGREIPVIINGLARNKGDRIEIDCVLFPIQKRSRYEQELLTAKKEAEAALLAKNEANSRLEAALQDLKQKQAELLELNKQNHAYKQSTEKELELARKIQETSLTDPIINEHIHIESFYQGSNKLSGDIYGFYQLDSYRYGIILLDVMGHGISSALITMSLHSLFQRLISRGVNTETVMHELDHYLHNLFQNNKEAWHYCTAINLVIDTNEKTIEYINAGHPPAFWQDESGQVQELSSKTPPLGTFEGIHFKTSSFAYKNGGRLLLYTDGVTDPLGTDSLCTLIEHNDAMPLIKLKDHIIDSLQKQTLSDEKSDDQCFILVDLK</sequence>
<keyword evidence="1" id="KW-0378">Hydrolase</keyword>
<dbReference type="InterPro" id="IPR036457">
    <property type="entry name" value="PPM-type-like_dom_sf"/>
</dbReference>
<feature type="coiled-coil region" evidence="2">
    <location>
        <begin position="112"/>
        <end position="167"/>
    </location>
</feature>
<dbReference type="PANTHER" id="PTHR43156:SF14">
    <property type="entry name" value="PHOSPHOSERINE PHOSPHATASE RSBP"/>
    <property type="match status" value="1"/>
</dbReference>
<dbReference type="InterPro" id="IPR035965">
    <property type="entry name" value="PAS-like_dom_sf"/>
</dbReference>
<evidence type="ECO:0000313" key="5">
    <source>
        <dbReference type="EMBL" id="GAE25601.1"/>
    </source>
</evidence>
<dbReference type="SUPFAM" id="SSF55785">
    <property type="entry name" value="PYP-like sensor domain (PAS domain)"/>
    <property type="match status" value="1"/>
</dbReference>
<name>W4Q0J6_9BACI</name>